<dbReference type="STRING" id="670052.PA27867_0529"/>
<evidence type="ECO:0000259" key="4">
    <source>
        <dbReference type="Pfam" id="PF01408"/>
    </source>
</evidence>
<dbReference type="RefSeq" id="WP_066592839.1">
    <property type="nucleotide sequence ID" value="NZ_CP016282.1"/>
</dbReference>
<dbReference type="SUPFAM" id="SSF51735">
    <property type="entry name" value="NAD(P)-binding Rossmann-fold domains"/>
    <property type="match status" value="1"/>
</dbReference>
<evidence type="ECO:0000313" key="6">
    <source>
        <dbReference type="EMBL" id="ANP71498.1"/>
    </source>
</evidence>
<keyword evidence="7" id="KW-1185">Reference proteome</keyword>
<dbReference type="AlphaFoldDB" id="A0A1B1BFZ9"/>
<dbReference type="InterPro" id="IPR055170">
    <property type="entry name" value="GFO_IDH_MocA-like_dom"/>
</dbReference>
<dbReference type="InterPro" id="IPR050984">
    <property type="entry name" value="Gfo/Idh/MocA_domain"/>
</dbReference>
<organism evidence="6 7">
    <name type="scientific">Cryobacterium arcticum</name>
    <dbReference type="NCBI Taxonomy" id="670052"/>
    <lineage>
        <taxon>Bacteria</taxon>
        <taxon>Bacillati</taxon>
        <taxon>Actinomycetota</taxon>
        <taxon>Actinomycetes</taxon>
        <taxon>Micrococcales</taxon>
        <taxon>Microbacteriaceae</taxon>
        <taxon>Cryobacterium</taxon>
    </lineage>
</organism>
<feature type="domain" description="GFO/IDH/MocA-like oxidoreductase" evidence="5">
    <location>
        <begin position="133"/>
        <end position="246"/>
    </location>
</feature>
<evidence type="ECO:0000256" key="2">
    <source>
        <dbReference type="ARBA" id="ARBA00023002"/>
    </source>
</evidence>
<dbReference type="Pfam" id="PF22725">
    <property type="entry name" value="GFO_IDH_MocA_C3"/>
    <property type="match status" value="1"/>
</dbReference>
<keyword evidence="3" id="KW-0520">NAD</keyword>
<name>A0A1B1BFZ9_9MICO</name>
<dbReference type="InterPro" id="IPR000683">
    <property type="entry name" value="Gfo/Idh/MocA-like_OxRdtase_N"/>
</dbReference>
<dbReference type="InterPro" id="IPR036291">
    <property type="entry name" value="NAD(P)-bd_dom_sf"/>
</dbReference>
<dbReference type="PANTHER" id="PTHR22604">
    <property type="entry name" value="OXIDOREDUCTASES"/>
    <property type="match status" value="1"/>
</dbReference>
<dbReference type="Gene3D" id="3.30.360.10">
    <property type="entry name" value="Dihydrodipicolinate Reductase, domain 2"/>
    <property type="match status" value="1"/>
</dbReference>
<dbReference type="OrthoDB" id="9815825at2"/>
<dbReference type="GO" id="GO:0016491">
    <property type="term" value="F:oxidoreductase activity"/>
    <property type="evidence" value="ECO:0007669"/>
    <property type="project" value="UniProtKB-KW"/>
</dbReference>
<dbReference type="EMBL" id="CP016282">
    <property type="protein sequence ID" value="ANP71498.1"/>
    <property type="molecule type" value="Genomic_DNA"/>
</dbReference>
<comment type="similarity">
    <text evidence="1">Belongs to the Gfo/Idh/MocA family.</text>
</comment>
<dbReference type="GO" id="GO:0000166">
    <property type="term" value="F:nucleotide binding"/>
    <property type="evidence" value="ECO:0007669"/>
    <property type="project" value="InterPro"/>
</dbReference>
<dbReference type="Proteomes" id="UP000092582">
    <property type="component" value="Chromosome 1"/>
</dbReference>
<proteinExistence type="inferred from homology"/>
<dbReference type="KEGG" id="cart:PA27867_0529"/>
<evidence type="ECO:0000256" key="1">
    <source>
        <dbReference type="ARBA" id="ARBA00010928"/>
    </source>
</evidence>
<evidence type="ECO:0000313" key="7">
    <source>
        <dbReference type="Proteomes" id="UP000092582"/>
    </source>
</evidence>
<feature type="domain" description="Gfo/Idh/MocA-like oxidoreductase N-terminal" evidence="4">
    <location>
        <begin position="6"/>
        <end position="119"/>
    </location>
</feature>
<dbReference type="SUPFAM" id="SSF55347">
    <property type="entry name" value="Glyceraldehyde-3-phosphate dehydrogenase-like, C-terminal domain"/>
    <property type="match status" value="1"/>
</dbReference>
<sequence length="328" mass="34917">MTEALRWGILATGGIAHQFAGDLVKNGFMVQAVGSRSQASADAFAAEFGIPTAHPSYEALVADPEVDIVYVSTPHPFHAANAALALEAGKHVLVEKPITLNAAEARTLVALAESKNLLLLEAMWTRFLPHMGRIRELLAANALGDVHTLLADHTQDLPDDPEHRINSLPLGGGALLDLGIYPVSFASALFGAPEKILAAATFKDTGVDAQIASVFRYPGGQIATLHSASDTKGPNTASILGTAGRIDIDAVWYSPTSFRVYDSNNEVIESYDTPEFVGRGMHFQATEAERLVAAGLITSELLSTAESVQIMETLDEMRAQIGLVYPGE</sequence>
<dbReference type="Pfam" id="PF01408">
    <property type="entry name" value="GFO_IDH_MocA"/>
    <property type="match status" value="1"/>
</dbReference>
<evidence type="ECO:0000256" key="3">
    <source>
        <dbReference type="ARBA" id="ARBA00023027"/>
    </source>
</evidence>
<dbReference type="Gene3D" id="3.40.50.720">
    <property type="entry name" value="NAD(P)-binding Rossmann-like Domain"/>
    <property type="match status" value="1"/>
</dbReference>
<keyword evidence="2" id="KW-0560">Oxidoreductase</keyword>
<dbReference type="PANTHER" id="PTHR22604:SF105">
    <property type="entry name" value="TRANS-1,2-DIHYDROBENZENE-1,2-DIOL DEHYDROGENASE"/>
    <property type="match status" value="1"/>
</dbReference>
<gene>
    <name evidence="6" type="ORF">PA27867_0529</name>
</gene>
<evidence type="ECO:0000259" key="5">
    <source>
        <dbReference type="Pfam" id="PF22725"/>
    </source>
</evidence>
<reference evidence="6 7" key="1">
    <citation type="submission" date="2016-06" db="EMBL/GenBank/DDBJ databases">
        <title>Genome sequencing of Cryobacterium arcticum PAMC 27867.</title>
        <authorList>
            <person name="Lee J."/>
            <person name="Kim O.-S."/>
        </authorList>
    </citation>
    <scope>NUCLEOTIDE SEQUENCE [LARGE SCALE GENOMIC DNA]</scope>
    <source>
        <strain evidence="6 7">PAMC 27867</strain>
    </source>
</reference>
<protein>
    <submittedName>
        <fullName evidence="6">Oxidoreductase</fullName>
    </submittedName>
</protein>
<accession>A0A1B1BFZ9</accession>